<keyword evidence="11" id="KW-1185">Reference proteome</keyword>
<keyword evidence="3" id="KW-0238">DNA-binding</keyword>
<dbReference type="InterPro" id="IPR011051">
    <property type="entry name" value="RmlC_Cupin_sf"/>
</dbReference>
<evidence type="ECO:0000259" key="9">
    <source>
        <dbReference type="Pfam" id="PF15624"/>
    </source>
</evidence>
<dbReference type="PANTHER" id="PTHR16684">
    <property type="entry name" value="CENTROMERE PROTEIN C"/>
    <property type="match status" value="1"/>
</dbReference>
<dbReference type="Pfam" id="PF15624">
    <property type="entry name" value="Mif2_N"/>
    <property type="match status" value="1"/>
</dbReference>
<feature type="compositionally biased region" description="Acidic residues" evidence="7">
    <location>
        <begin position="76"/>
        <end position="91"/>
    </location>
</feature>
<proteinExistence type="inferred from homology"/>
<dbReference type="EMBL" id="WUBL01000030">
    <property type="protein sequence ID" value="KAF2969864.1"/>
    <property type="molecule type" value="Genomic_DNA"/>
</dbReference>
<feature type="compositionally biased region" description="Low complexity" evidence="7">
    <location>
        <begin position="199"/>
        <end position="212"/>
    </location>
</feature>
<dbReference type="FunFam" id="2.60.120.10:FF:000033">
    <property type="entry name" value="Centromere protein C 1"/>
    <property type="match status" value="1"/>
</dbReference>
<comment type="caution">
    <text evidence="10">The sequence shown here is derived from an EMBL/GenBank/DDBJ whole genome shotgun (WGS) entry which is preliminary data.</text>
</comment>
<comment type="function">
    <text evidence="5">Component of the kinetochore, a multiprotein complex that assembles on centromeric DNA and attaches chromosomes to spindle microtubules, mediating chromosome segregation and sister chromatid segregation during meiosis and mitosis. Component of the inner kinetochore constitutive centromere-associated network (CCAN), which serves as a structural platform for outer kinetochore assembly.</text>
</comment>
<dbReference type="Gene3D" id="2.60.120.10">
    <property type="entry name" value="Jelly Rolls"/>
    <property type="match status" value="1"/>
</dbReference>
<protein>
    <recommendedName>
        <fullName evidence="6">CENP-C homolog</fullName>
    </recommendedName>
</protein>
<feature type="compositionally biased region" description="Polar residues" evidence="7">
    <location>
        <begin position="115"/>
        <end position="124"/>
    </location>
</feature>
<gene>
    <name evidence="10" type="ORF">GQX73_g3672</name>
</gene>
<feature type="compositionally biased region" description="Polar residues" evidence="7">
    <location>
        <begin position="184"/>
        <end position="198"/>
    </location>
</feature>
<sequence length="662" mass="73683">MAPRAAIQRRQTQSQNEHVFALGKVGRKTGITIPDNGRRDEHGFEELDNLFSSPDRELLNETNGRNGTVSEHEQDGQDEEDEEDMEIDDGSELGPATTRKLQQSRPSLPRARSPIKTNLKSPARQNPHLPPTSSPTRGTVVTAHEQSPEPEVARRLDFSKSSQQQKMPASGRPRVNGTGGRNKPLTNGHSQLARSNEQPKQPVFSSSPSVQSEAEEEVEQLELLDAGIIDEGDAEDDVPEEPDQEIEEEAPPIPQKAKSTNKSKPPGRRGRKPKASIEKENDDPTDDSLASAPTEDNAEGEEPIKKRKGRPKAPAKQDREPTPLADPTPPPKASKRGRQARTPTDDVEEASAEPREAKRQRTSATANKAEQSTSSKPAPTKEKGKPGRKRKSSGVGVDSPKIQQGPPLPRSRGLVTVRREETTAMRTTRSGRASFKPLEWWKGDHVEYDEDHENIFEDTGKRHFKMPTVKGVVRTQENYEPVPRRRGRPATGRKPGRRTSAVVEEELEREDWEYDDGRIIGEVVCWQPEHEHNPPEDDDDVEVVAEELAISEGAIQLRDIKDATFKFAKTLTLPFFGAGVVDLPPGAEKRLKNSRMRHLVFFVHTGNVRVTIAQSEFGIAKGGMFFVPRGNTYRIQNEMDKPARIFFAQGNEVLVQPMPESE</sequence>
<dbReference type="AlphaFoldDB" id="A0A7C8IWX3"/>
<dbReference type="Pfam" id="PF11699">
    <property type="entry name" value="CENP-C_C"/>
    <property type="match status" value="1"/>
</dbReference>
<organism evidence="10 11">
    <name type="scientific">Xylaria multiplex</name>
    <dbReference type="NCBI Taxonomy" id="323545"/>
    <lineage>
        <taxon>Eukaryota</taxon>
        <taxon>Fungi</taxon>
        <taxon>Dikarya</taxon>
        <taxon>Ascomycota</taxon>
        <taxon>Pezizomycotina</taxon>
        <taxon>Sordariomycetes</taxon>
        <taxon>Xylariomycetidae</taxon>
        <taxon>Xylariales</taxon>
        <taxon>Xylariaceae</taxon>
        <taxon>Xylaria</taxon>
    </lineage>
</organism>
<evidence type="ECO:0000313" key="11">
    <source>
        <dbReference type="Proteomes" id="UP000481858"/>
    </source>
</evidence>
<reference evidence="10 11" key="1">
    <citation type="submission" date="2019-12" db="EMBL/GenBank/DDBJ databases">
        <title>Draft genome sequence of the ascomycete Xylaria multiplex DSM 110363.</title>
        <authorList>
            <person name="Buettner E."/>
            <person name="Kellner H."/>
        </authorList>
    </citation>
    <scope>NUCLEOTIDE SEQUENCE [LARGE SCALE GENOMIC DNA]</scope>
    <source>
        <strain evidence="10 11">DSM 110363</strain>
    </source>
</reference>
<name>A0A7C8IWX3_9PEZI</name>
<feature type="region of interest" description="Disordered" evidence="7">
    <location>
        <begin position="48"/>
        <end position="430"/>
    </location>
</feature>
<evidence type="ECO:0000259" key="8">
    <source>
        <dbReference type="Pfam" id="PF11699"/>
    </source>
</evidence>
<feature type="region of interest" description="Disordered" evidence="7">
    <location>
        <begin position="479"/>
        <end position="502"/>
    </location>
</feature>
<evidence type="ECO:0000256" key="3">
    <source>
        <dbReference type="ARBA" id="ARBA00023125"/>
    </source>
</evidence>
<evidence type="ECO:0000256" key="7">
    <source>
        <dbReference type="SAM" id="MobiDB-lite"/>
    </source>
</evidence>
<feature type="region of interest" description="Disordered" evidence="7">
    <location>
        <begin position="1"/>
        <end position="23"/>
    </location>
</feature>
<comment type="similarity">
    <text evidence="2">Belongs to the CENP-C/MIF2 family.</text>
</comment>
<feature type="compositionally biased region" description="Polar residues" evidence="7">
    <location>
        <begin position="362"/>
        <end position="377"/>
    </location>
</feature>
<feature type="domain" description="Mif2 N-terminal" evidence="9">
    <location>
        <begin position="19"/>
        <end position="158"/>
    </location>
</feature>
<evidence type="ECO:0000256" key="2">
    <source>
        <dbReference type="ARBA" id="ARBA00010291"/>
    </source>
</evidence>
<dbReference type="GO" id="GO:0000776">
    <property type="term" value="C:kinetochore"/>
    <property type="evidence" value="ECO:0007669"/>
    <property type="project" value="InterPro"/>
</dbReference>
<feature type="domain" description="Mif2/CENP-C cupin" evidence="8">
    <location>
        <begin position="565"/>
        <end position="649"/>
    </location>
</feature>
<dbReference type="InterPro" id="IPR025974">
    <property type="entry name" value="Mif2/CENP-C_cupin"/>
</dbReference>
<dbReference type="Proteomes" id="UP000481858">
    <property type="component" value="Unassembled WGS sequence"/>
</dbReference>
<dbReference type="PANTHER" id="PTHR16684:SF11">
    <property type="entry name" value="CENTROMERE PROTEIN C"/>
    <property type="match status" value="1"/>
</dbReference>
<dbReference type="GO" id="GO:0051315">
    <property type="term" value="P:attachment of mitotic spindle microtubules to kinetochore"/>
    <property type="evidence" value="ECO:0007669"/>
    <property type="project" value="TreeGrafter"/>
</dbReference>
<evidence type="ECO:0000256" key="1">
    <source>
        <dbReference type="ARBA" id="ARBA00004123"/>
    </source>
</evidence>
<dbReference type="SUPFAM" id="SSF51182">
    <property type="entry name" value="RmlC-like cupins"/>
    <property type="match status" value="1"/>
</dbReference>
<dbReference type="InterPro" id="IPR028386">
    <property type="entry name" value="CENP-C/Mif2/cnp3"/>
</dbReference>
<dbReference type="InParanoid" id="A0A7C8IWX3"/>
<dbReference type="OrthoDB" id="1939643at2759"/>
<evidence type="ECO:0000313" key="10">
    <source>
        <dbReference type="EMBL" id="KAF2969864.1"/>
    </source>
</evidence>
<dbReference type="GO" id="GO:0051455">
    <property type="term" value="P:spindle attachment to meiosis I kinetochore"/>
    <property type="evidence" value="ECO:0007669"/>
    <property type="project" value="TreeGrafter"/>
</dbReference>
<dbReference type="GO" id="GO:0051382">
    <property type="term" value="P:kinetochore assembly"/>
    <property type="evidence" value="ECO:0007669"/>
    <property type="project" value="InterPro"/>
</dbReference>
<dbReference type="GO" id="GO:0005634">
    <property type="term" value="C:nucleus"/>
    <property type="evidence" value="ECO:0007669"/>
    <property type="project" value="UniProtKB-SubCell"/>
</dbReference>
<keyword evidence="4" id="KW-0539">Nucleus</keyword>
<feature type="compositionally biased region" description="Basic residues" evidence="7">
    <location>
        <begin position="259"/>
        <end position="274"/>
    </location>
</feature>
<evidence type="ECO:0000256" key="4">
    <source>
        <dbReference type="ARBA" id="ARBA00023242"/>
    </source>
</evidence>
<dbReference type="InterPro" id="IPR014710">
    <property type="entry name" value="RmlC-like_jellyroll"/>
</dbReference>
<dbReference type="GO" id="GO:0019237">
    <property type="term" value="F:centromeric DNA binding"/>
    <property type="evidence" value="ECO:0007669"/>
    <property type="project" value="InterPro"/>
</dbReference>
<feature type="compositionally biased region" description="Polar residues" evidence="7">
    <location>
        <begin position="60"/>
        <end position="69"/>
    </location>
</feature>
<dbReference type="InterPro" id="IPR028929">
    <property type="entry name" value="Mif2_N"/>
</dbReference>
<dbReference type="CDD" id="cd06993">
    <property type="entry name" value="cupin_CENP-C_C"/>
    <property type="match status" value="1"/>
</dbReference>
<evidence type="ECO:0000256" key="6">
    <source>
        <dbReference type="ARBA" id="ARBA00075033"/>
    </source>
</evidence>
<evidence type="ECO:0000256" key="5">
    <source>
        <dbReference type="ARBA" id="ARBA00057947"/>
    </source>
</evidence>
<comment type="subcellular location">
    <subcellularLocation>
        <location evidence="1">Nucleus</location>
    </subcellularLocation>
</comment>
<accession>A0A7C8IWX3</accession>
<feature type="compositionally biased region" description="Acidic residues" evidence="7">
    <location>
        <begin position="213"/>
        <end position="250"/>
    </location>
</feature>